<dbReference type="OrthoDB" id="6024832at2"/>
<sequence length="187" mass="21408">MNFDDDLKAAWQNEVRPTPPRQLTDRVRRHRQRHRLQRGLEVVLTCVAVGVFGYALMSRTAGPTHWLLLPFFMVFLPVVWSVVLRAPAPRGGDASEAPQVYARLRLSQLRSGLRDLWLARRAAIALLAYALIALAVSWSFGDAVWRGAATTLLIYASGWLLATFAYSHRLRRRRLREYRSTRRMLGP</sequence>
<dbReference type="KEGG" id="lyj:FKV23_14720"/>
<feature type="transmembrane region" description="Helical" evidence="1">
    <location>
        <begin position="39"/>
        <end position="57"/>
    </location>
</feature>
<feature type="transmembrane region" description="Helical" evidence="1">
    <location>
        <begin position="118"/>
        <end position="138"/>
    </location>
</feature>
<feature type="transmembrane region" description="Helical" evidence="1">
    <location>
        <begin position="144"/>
        <end position="166"/>
    </location>
</feature>
<keyword evidence="1" id="KW-0472">Membrane</keyword>
<evidence type="ECO:0000256" key="1">
    <source>
        <dbReference type="SAM" id="Phobius"/>
    </source>
</evidence>
<reference evidence="2 3" key="1">
    <citation type="submission" date="2019-06" db="EMBL/GenBank/DDBJ databases">
        <title>Lysobacter alkalisoli sp. nov. isolated from saline-alkali soil.</title>
        <authorList>
            <person name="Sun J.-Q."/>
            <person name="Xu L."/>
        </authorList>
    </citation>
    <scope>NUCLEOTIDE SEQUENCE [LARGE SCALE GENOMIC DNA]</scope>
    <source>
        <strain evidence="2 3">SJ-36</strain>
    </source>
</reference>
<dbReference type="RefSeq" id="WP_141624536.1">
    <property type="nucleotide sequence ID" value="NZ_CP041242.1"/>
</dbReference>
<feature type="transmembrane region" description="Helical" evidence="1">
    <location>
        <begin position="63"/>
        <end position="83"/>
    </location>
</feature>
<evidence type="ECO:0000313" key="3">
    <source>
        <dbReference type="Proteomes" id="UP000317199"/>
    </source>
</evidence>
<protein>
    <submittedName>
        <fullName evidence="2">Uncharacterized protein</fullName>
    </submittedName>
</protein>
<evidence type="ECO:0000313" key="2">
    <source>
        <dbReference type="EMBL" id="QDH71204.1"/>
    </source>
</evidence>
<dbReference type="Proteomes" id="UP000317199">
    <property type="component" value="Chromosome"/>
</dbReference>
<organism evidence="2 3">
    <name type="scientific">Marilutibacter alkalisoli</name>
    <dbReference type="NCBI Taxonomy" id="2591633"/>
    <lineage>
        <taxon>Bacteria</taxon>
        <taxon>Pseudomonadati</taxon>
        <taxon>Pseudomonadota</taxon>
        <taxon>Gammaproteobacteria</taxon>
        <taxon>Lysobacterales</taxon>
        <taxon>Lysobacteraceae</taxon>
        <taxon>Marilutibacter</taxon>
    </lineage>
</organism>
<dbReference type="EMBL" id="CP041242">
    <property type="protein sequence ID" value="QDH71204.1"/>
    <property type="molecule type" value="Genomic_DNA"/>
</dbReference>
<gene>
    <name evidence="2" type="ORF">FKV23_14720</name>
</gene>
<dbReference type="AlphaFoldDB" id="A0A514BUY0"/>
<keyword evidence="1" id="KW-0812">Transmembrane</keyword>
<name>A0A514BUY0_9GAMM</name>
<keyword evidence="3" id="KW-1185">Reference proteome</keyword>
<proteinExistence type="predicted"/>
<accession>A0A514BUY0</accession>
<keyword evidence="1" id="KW-1133">Transmembrane helix</keyword>